<sequence>MKADLIVDGLSEIATFQGPPGPRTGRAMEEIGRVEHGALASRRGRLVWVGPSRRLSREVRLLPGARRLEYPGCVALPGLVDAHTHVLFAGSREDELLRKVRGESYGEIAASGGGLFRTVRETRAASGRALRRETLARLRSMLRWGTTTAEVKSGYDLTYEGELRLLRLVPGLARESGIRLVPTFLGAHAVPPGFPGGRRGYLRLLTERMIPAVSRRRLAGFCDVFCDEGFFTRAEAKR</sequence>
<keyword evidence="4" id="KW-0378">Hydrolase</keyword>
<keyword evidence="5" id="KW-0369">Histidine metabolism</keyword>
<accession>T1D597</accession>
<reference evidence="8" key="1">
    <citation type="submission" date="2013-08" db="EMBL/GenBank/DDBJ databases">
        <authorList>
            <person name="Mendez C."/>
            <person name="Richter M."/>
            <person name="Ferrer M."/>
            <person name="Sanchez J."/>
        </authorList>
    </citation>
    <scope>NUCLEOTIDE SEQUENCE</scope>
</reference>
<comment type="pathway">
    <text evidence="1">Amino-acid degradation.</text>
</comment>
<evidence type="ECO:0000256" key="7">
    <source>
        <dbReference type="ARBA" id="ARBA00023004"/>
    </source>
</evidence>
<keyword evidence="7" id="KW-0408">Iron</keyword>
<comment type="caution">
    <text evidence="8">The sequence shown here is derived from an EMBL/GenBank/DDBJ whole genome shotgun (WGS) entry which is preliminary data.</text>
</comment>
<feature type="non-terminal residue" evidence="8">
    <location>
        <position position="238"/>
    </location>
</feature>
<dbReference type="GO" id="GO:0050480">
    <property type="term" value="F:imidazolonepropionase activity"/>
    <property type="evidence" value="ECO:0007669"/>
    <property type="project" value="UniProtKB-EC"/>
</dbReference>
<protein>
    <recommendedName>
        <fullName evidence="2">imidazolonepropionase</fullName>
        <ecNumber evidence="2">3.5.2.7</ecNumber>
    </recommendedName>
</protein>
<evidence type="ECO:0000256" key="4">
    <source>
        <dbReference type="ARBA" id="ARBA00022801"/>
    </source>
</evidence>
<dbReference type="GO" id="GO:0005737">
    <property type="term" value="C:cytoplasm"/>
    <property type="evidence" value="ECO:0007669"/>
    <property type="project" value="InterPro"/>
</dbReference>
<dbReference type="GO" id="GO:0046872">
    <property type="term" value="F:metal ion binding"/>
    <property type="evidence" value="ECO:0007669"/>
    <property type="project" value="UniProtKB-KW"/>
</dbReference>
<gene>
    <name evidence="8" type="ORF">B1B_01040</name>
</gene>
<evidence type="ECO:0000256" key="1">
    <source>
        <dbReference type="ARBA" id="ARBA00005023"/>
    </source>
</evidence>
<dbReference type="EC" id="3.5.2.7" evidence="2"/>
<dbReference type="InterPro" id="IPR032466">
    <property type="entry name" value="Metal_Hydrolase"/>
</dbReference>
<dbReference type="InterPro" id="IPR005920">
    <property type="entry name" value="HutI"/>
</dbReference>
<evidence type="ECO:0000256" key="6">
    <source>
        <dbReference type="ARBA" id="ARBA00022833"/>
    </source>
</evidence>
<proteinExistence type="predicted"/>
<dbReference type="PANTHER" id="PTHR42752">
    <property type="entry name" value="IMIDAZOLONEPROPIONASE"/>
    <property type="match status" value="1"/>
</dbReference>
<evidence type="ECO:0000256" key="2">
    <source>
        <dbReference type="ARBA" id="ARBA00012864"/>
    </source>
</evidence>
<evidence type="ECO:0000313" key="8">
    <source>
        <dbReference type="EMBL" id="EQD77480.1"/>
    </source>
</evidence>
<dbReference type="EMBL" id="AUZY01000761">
    <property type="protein sequence ID" value="EQD77480.1"/>
    <property type="molecule type" value="Genomic_DNA"/>
</dbReference>
<organism evidence="8">
    <name type="scientific">mine drainage metagenome</name>
    <dbReference type="NCBI Taxonomy" id="410659"/>
    <lineage>
        <taxon>unclassified sequences</taxon>
        <taxon>metagenomes</taxon>
        <taxon>ecological metagenomes</taxon>
    </lineage>
</organism>
<name>T1D597_9ZZZZ</name>
<reference evidence="8" key="2">
    <citation type="journal article" date="2014" name="ISME J.">
        <title>Microbial stratification in low pH oxic and suboxic macroscopic growths along an acid mine drainage.</title>
        <authorList>
            <person name="Mendez-Garcia C."/>
            <person name="Mesa V."/>
            <person name="Sprenger R.R."/>
            <person name="Richter M."/>
            <person name="Diez M.S."/>
            <person name="Solano J."/>
            <person name="Bargiela R."/>
            <person name="Golyshina O.V."/>
            <person name="Manteca A."/>
            <person name="Ramos J.L."/>
            <person name="Gallego J.R."/>
            <person name="Llorente I."/>
            <person name="Martins Dos Santos V.A."/>
            <person name="Jensen O.N."/>
            <person name="Pelaez A.I."/>
            <person name="Sanchez J."/>
            <person name="Ferrer M."/>
        </authorList>
    </citation>
    <scope>NUCLEOTIDE SEQUENCE</scope>
</reference>
<dbReference type="SUPFAM" id="SSF51556">
    <property type="entry name" value="Metallo-dependent hydrolases"/>
    <property type="match status" value="1"/>
</dbReference>
<dbReference type="AlphaFoldDB" id="T1D597"/>
<dbReference type="Gene3D" id="2.30.40.10">
    <property type="entry name" value="Urease, subunit C, domain 1"/>
    <property type="match status" value="1"/>
</dbReference>
<dbReference type="GO" id="GO:0019556">
    <property type="term" value="P:L-histidine catabolic process to glutamate and formamide"/>
    <property type="evidence" value="ECO:0007669"/>
    <property type="project" value="InterPro"/>
</dbReference>
<dbReference type="PANTHER" id="PTHR42752:SF1">
    <property type="entry name" value="IMIDAZOLONEPROPIONASE-RELATED"/>
    <property type="match status" value="1"/>
</dbReference>
<evidence type="ECO:0000256" key="3">
    <source>
        <dbReference type="ARBA" id="ARBA00022723"/>
    </source>
</evidence>
<evidence type="ECO:0000256" key="5">
    <source>
        <dbReference type="ARBA" id="ARBA00022808"/>
    </source>
</evidence>
<dbReference type="InterPro" id="IPR011059">
    <property type="entry name" value="Metal-dep_hydrolase_composite"/>
</dbReference>
<dbReference type="Gene3D" id="3.20.20.140">
    <property type="entry name" value="Metal-dependent hydrolases"/>
    <property type="match status" value="1"/>
</dbReference>
<dbReference type="SUPFAM" id="SSF51338">
    <property type="entry name" value="Composite domain of metallo-dependent hydrolases"/>
    <property type="match status" value="1"/>
</dbReference>
<keyword evidence="3" id="KW-0479">Metal-binding</keyword>
<keyword evidence="6" id="KW-0862">Zinc</keyword>